<dbReference type="Proteomes" id="UP000249828">
    <property type="component" value="Unassembled WGS sequence"/>
</dbReference>
<dbReference type="RefSeq" id="WP_111246762.1">
    <property type="nucleotide sequence ID" value="NZ_PIEU01000001.1"/>
</dbReference>
<accession>A0A2W3ZEW7</accession>
<name>A0A2W3ZEW7_9ENTE</name>
<dbReference type="AlphaFoldDB" id="A0A2W3ZEW7"/>
<dbReference type="EMBL" id="PIEU01000001">
    <property type="protein sequence ID" value="PZL78221.1"/>
    <property type="molecule type" value="Genomic_DNA"/>
</dbReference>
<keyword evidence="2" id="KW-1185">Reference proteome</keyword>
<sequence length="129" mass="15268">MTEKEKRIEKANKLICKIASCGRNFFYYDEDETTAKFLLKSNRVYYMDEYTKSVMLTYNYRQLGRKFNQGGTMKALVLDISEWIRTGKYTNGKNGYGGLFCPHWGYPEKDMKDIQDYARELGYLKEKSQ</sequence>
<proteinExistence type="predicted"/>
<evidence type="ECO:0000313" key="1">
    <source>
        <dbReference type="EMBL" id="PZL78221.1"/>
    </source>
</evidence>
<protein>
    <submittedName>
        <fullName evidence="1">Uncharacterized protein</fullName>
    </submittedName>
</protein>
<organism evidence="1 2">
    <name type="scientific">Enterococcus plantarum</name>
    <dbReference type="NCBI Taxonomy" id="1077675"/>
    <lineage>
        <taxon>Bacteria</taxon>
        <taxon>Bacillati</taxon>
        <taxon>Bacillota</taxon>
        <taxon>Bacilli</taxon>
        <taxon>Lactobacillales</taxon>
        <taxon>Enterococcaceae</taxon>
        <taxon>Enterococcus</taxon>
    </lineage>
</organism>
<gene>
    <name evidence="1" type="ORF">CI088_00165</name>
</gene>
<evidence type="ECO:0000313" key="2">
    <source>
        <dbReference type="Proteomes" id="UP000249828"/>
    </source>
</evidence>
<reference evidence="1 2" key="1">
    <citation type="submission" date="2017-11" db="EMBL/GenBank/DDBJ databases">
        <title>Draft genome sequence of Enterococcus plantarum TRW2 strain isolated from lettuce.</title>
        <authorList>
            <person name="Kim E.B."/>
            <person name="Marco M.L."/>
            <person name="Williams T.R."/>
            <person name="You I.H."/>
        </authorList>
    </citation>
    <scope>NUCLEOTIDE SEQUENCE [LARGE SCALE GENOMIC DNA]</scope>
    <source>
        <strain evidence="1 2">TRW2</strain>
    </source>
</reference>
<comment type="caution">
    <text evidence="1">The sequence shown here is derived from an EMBL/GenBank/DDBJ whole genome shotgun (WGS) entry which is preliminary data.</text>
</comment>